<dbReference type="GO" id="GO:0005739">
    <property type="term" value="C:mitochondrion"/>
    <property type="evidence" value="ECO:0007669"/>
    <property type="project" value="TreeGrafter"/>
</dbReference>
<dbReference type="Proteomes" id="UP000076632">
    <property type="component" value="Unassembled WGS sequence"/>
</dbReference>
<dbReference type="AlphaFoldDB" id="A0A165I5W6"/>
<dbReference type="InterPro" id="IPR039121">
    <property type="entry name" value="NUDT19"/>
</dbReference>
<dbReference type="RefSeq" id="XP_018189986.1">
    <property type="nucleotide sequence ID" value="XM_018334910.1"/>
</dbReference>
<evidence type="ECO:0000256" key="6">
    <source>
        <dbReference type="ARBA" id="ARBA00023211"/>
    </source>
</evidence>
<sequence>MISVIEHERERARKAIHQADLKFVDWLEGLEAVPDTDNLIPFTRWITPTNISRRFTTQMYLYFLPLQGTTNPAVCHDANLIPHETTVPIPTSDGGIEHTSAEFLPAARWLSMARANDIILFPPQFYLLHIISQFLHMPSQESIDSVEELKRQRAELLSFIKSGHPPWGERYVCPRVILWEKGSGRAALALDKAGKELEDCGKSGIPDQVILVNFGKNGPRDLEISSKTNVLKAAREKL</sequence>
<evidence type="ECO:0000313" key="8">
    <source>
        <dbReference type="Proteomes" id="UP000076632"/>
    </source>
</evidence>
<keyword evidence="6" id="KW-0464">Manganese</keyword>
<keyword evidence="4" id="KW-0378">Hydrolase</keyword>
<dbReference type="OMA" id="IIMFPPQ"/>
<evidence type="ECO:0000256" key="1">
    <source>
        <dbReference type="ARBA" id="ARBA00001936"/>
    </source>
</evidence>
<dbReference type="GeneID" id="28900047"/>
<reference evidence="7 8" key="1">
    <citation type="journal article" date="2016" name="Fungal Biol.">
        <title>The genome of Xylona heveae provides a window into fungal endophytism.</title>
        <authorList>
            <person name="Gazis R."/>
            <person name="Kuo A."/>
            <person name="Riley R."/>
            <person name="LaButti K."/>
            <person name="Lipzen A."/>
            <person name="Lin J."/>
            <person name="Amirebrahimi M."/>
            <person name="Hesse C.N."/>
            <person name="Spatafora J.W."/>
            <person name="Henrissat B."/>
            <person name="Hainaut M."/>
            <person name="Grigoriev I.V."/>
            <person name="Hibbett D.S."/>
        </authorList>
    </citation>
    <scope>NUCLEOTIDE SEQUENCE [LARGE SCALE GENOMIC DNA]</scope>
    <source>
        <strain evidence="7 8">TC161</strain>
    </source>
</reference>
<evidence type="ECO:0000256" key="5">
    <source>
        <dbReference type="ARBA" id="ARBA00022842"/>
    </source>
</evidence>
<gene>
    <name evidence="7" type="ORF">L228DRAFT_266770</name>
</gene>
<keyword evidence="5" id="KW-0460">Magnesium</keyword>
<dbReference type="Gene3D" id="3.90.79.10">
    <property type="entry name" value="Nucleoside Triphosphate Pyrophosphohydrolase"/>
    <property type="match status" value="1"/>
</dbReference>
<comment type="cofactor">
    <cofactor evidence="2">
        <name>Mg(2+)</name>
        <dbReference type="ChEBI" id="CHEBI:18420"/>
    </cofactor>
</comment>
<dbReference type="GO" id="GO:0016818">
    <property type="term" value="F:hydrolase activity, acting on acid anhydrides, in phosphorus-containing anhydrides"/>
    <property type="evidence" value="ECO:0007669"/>
    <property type="project" value="InterPro"/>
</dbReference>
<dbReference type="PANTHER" id="PTHR12318:SF0">
    <property type="entry name" value="ACYL-COENZYME A DIPHOSPHATASE NUDT19"/>
    <property type="match status" value="1"/>
</dbReference>
<keyword evidence="3" id="KW-0479">Metal-binding</keyword>
<dbReference type="PANTHER" id="PTHR12318">
    <property type="entry name" value="TESTOSTERONE-REGULATED PROTEIN RP2"/>
    <property type="match status" value="1"/>
</dbReference>
<evidence type="ECO:0000256" key="4">
    <source>
        <dbReference type="ARBA" id="ARBA00022801"/>
    </source>
</evidence>
<dbReference type="STRING" id="1328760.A0A165I5W6"/>
<accession>A0A165I5W6</accession>
<dbReference type="InParanoid" id="A0A165I5W6"/>
<dbReference type="GO" id="GO:0046872">
    <property type="term" value="F:metal ion binding"/>
    <property type="evidence" value="ECO:0007669"/>
    <property type="project" value="UniProtKB-KW"/>
</dbReference>
<evidence type="ECO:0000256" key="2">
    <source>
        <dbReference type="ARBA" id="ARBA00001946"/>
    </source>
</evidence>
<protein>
    <submittedName>
        <fullName evidence="7">Uncharacterized protein</fullName>
    </submittedName>
</protein>
<organism evidence="7 8">
    <name type="scientific">Xylona heveae (strain CBS 132557 / TC161)</name>
    <dbReference type="NCBI Taxonomy" id="1328760"/>
    <lineage>
        <taxon>Eukaryota</taxon>
        <taxon>Fungi</taxon>
        <taxon>Dikarya</taxon>
        <taxon>Ascomycota</taxon>
        <taxon>Pezizomycotina</taxon>
        <taxon>Xylonomycetes</taxon>
        <taxon>Xylonales</taxon>
        <taxon>Xylonaceae</taxon>
        <taxon>Xylona</taxon>
    </lineage>
</organism>
<proteinExistence type="predicted"/>
<evidence type="ECO:0000313" key="7">
    <source>
        <dbReference type="EMBL" id="KZF24431.1"/>
    </source>
</evidence>
<comment type="cofactor">
    <cofactor evidence="1">
        <name>Mn(2+)</name>
        <dbReference type="ChEBI" id="CHEBI:29035"/>
    </cofactor>
</comment>
<dbReference type="OrthoDB" id="1695362at2759"/>
<evidence type="ECO:0000256" key="3">
    <source>
        <dbReference type="ARBA" id="ARBA00022723"/>
    </source>
</evidence>
<keyword evidence="8" id="KW-1185">Reference proteome</keyword>
<name>A0A165I5W6_XYLHT</name>
<dbReference type="EMBL" id="KV407456">
    <property type="protein sequence ID" value="KZF24431.1"/>
    <property type="molecule type" value="Genomic_DNA"/>
</dbReference>